<dbReference type="PRINTS" id="PR00111">
    <property type="entry name" value="ABHYDROLASE"/>
</dbReference>
<dbReference type="Pfam" id="PF00561">
    <property type="entry name" value="Abhydrolase_1"/>
    <property type="match status" value="1"/>
</dbReference>
<keyword evidence="2" id="KW-0378">Hydrolase</keyword>
<dbReference type="InterPro" id="IPR000073">
    <property type="entry name" value="AB_hydrolase_1"/>
</dbReference>
<dbReference type="SUPFAM" id="SSF53474">
    <property type="entry name" value="alpha/beta-Hydrolases"/>
    <property type="match status" value="1"/>
</dbReference>
<dbReference type="GO" id="GO:0016020">
    <property type="term" value="C:membrane"/>
    <property type="evidence" value="ECO:0007669"/>
    <property type="project" value="TreeGrafter"/>
</dbReference>
<name>A0A5C4JD41_9ACTN</name>
<dbReference type="Proteomes" id="UP000309174">
    <property type="component" value="Unassembled WGS sequence"/>
</dbReference>
<accession>A0A5C4JD41</accession>
<dbReference type="InterPro" id="IPR050266">
    <property type="entry name" value="AB_hydrolase_sf"/>
</dbReference>
<comment type="caution">
    <text evidence="2">The sequence shown here is derived from an EMBL/GenBank/DDBJ whole genome shotgun (WGS) entry which is preliminary data.</text>
</comment>
<proteinExistence type="predicted"/>
<organism evidence="2 3">
    <name type="scientific">Actinomadura soli</name>
    <dbReference type="NCBI Taxonomy" id="2508997"/>
    <lineage>
        <taxon>Bacteria</taxon>
        <taxon>Bacillati</taxon>
        <taxon>Actinomycetota</taxon>
        <taxon>Actinomycetes</taxon>
        <taxon>Streptosporangiales</taxon>
        <taxon>Thermomonosporaceae</taxon>
        <taxon>Actinomadura</taxon>
    </lineage>
</organism>
<evidence type="ECO:0000313" key="2">
    <source>
        <dbReference type="EMBL" id="TMR01090.1"/>
    </source>
</evidence>
<dbReference type="InterPro" id="IPR029058">
    <property type="entry name" value="AB_hydrolase_fold"/>
</dbReference>
<dbReference type="RefSeq" id="WP_138645798.1">
    <property type="nucleotide sequence ID" value="NZ_VCKW01000067.1"/>
</dbReference>
<dbReference type="EMBL" id="VCKW01000067">
    <property type="protein sequence ID" value="TMR01090.1"/>
    <property type="molecule type" value="Genomic_DNA"/>
</dbReference>
<dbReference type="AlphaFoldDB" id="A0A5C4JD41"/>
<evidence type="ECO:0000313" key="3">
    <source>
        <dbReference type="Proteomes" id="UP000309174"/>
    </source>
</evidence>
<keyword evidence="3" id="KW-1185">Reference proteome</keyword>
<dbReference type="PRINTS" id="PR00412">
    <property type="entry name" value="EPOXHYDRLASE"/>
</dbReference>
<protein>
    <submittedName>
        <fullName evidence="2">Alpha/beta fold hydrolase</fullName>
    </submittedName>
</protein>
<reference evidence="2 3" key="1">
    <citation type="submission" date="2019-05" db="EMBL/GenBank/DDBJ databases">
        <title>Draft genome sequence of Actinomadura sp. 14C53.</title>
        <authorList>
            <person name="Saricaoglu S."/>
            <person name="Isik K."/>
        </authorList>
    </citation>
    <scope>NUCLEOTIDE SEQUENCE [LARGE SCALE GENOMIC DNA]</scope>
    <source>
        <strain evidence="2 3">14C53</strain>
    </source>
</reference>
<dbReference type="OrthoDB" id="27092at2"/>
<dbReference type="GO" id="GO:0046464">
    <property type="term" value="P:acylglycerol catabolic process"/>
    <property type="evidence" value="ECO:0007669"/>
    <property type="project" value="TreeGrafter"/>
</dbReference>
<dbReference type="GO" id="GO:0047372">
    <property type="term" value="F:monoacylglycerol lipase activity"/>
    <property type="evidence" value="ECO:0007669"/>
    <property type="project" value="TreeGrafter"/>
</dbReference>
<feature type="domain" description="AB hydrolase-1" evidence="1">
    <location>
        <begin position="17"/>
        <end position="242"/>
    </location>
</feature>
<evidence type="ECO:0000259" key="1">
    <source>
        <dbReference type="Pfam" id="PF00561"/>
    </source>
</evidence>
<sequence length="258" mass="26269">MSDEPVTYVRTGPAGAPAVVCLHGIGSNADAFRGVLDLLAPAYQGIAPNAPGYGGSAPLPAARPTVTDYATALVAFLDRLGLPSWHLVGSSMGALIAAAIAAAHPDRVESLLLTAPATGAGRTPQTRQAELTARADLIALGPERMAETRAPQLIAGNAPGPLRAVKEATRALDPAAYMQAAHALASGDLLTCTPHIRARTLVVCGTADKVAPPDDHARPISDAIPGSELILLPDLGHVIELESPGELAALITRHAGAS</sequence>
<dbReference type="PANTHER" id="PTHR43798:SF5">
    <property type="entry name" value="MONOACYLGLYCEROL LIPASE ABHD6"/>
    <property type="match status" value="1"/>
</dbReference>
<dbReference type="Gene3D" id="3.40.50.1820">
    <property type="entry name" value="alpha/beta hydrolase"/>
    <property type="match status" value="1"/>
</dbReference>
<dbReference type="PANTHER" id="PTHR43798">
    <property type="entry name" value="MONOACYLGLYCEROL LIPASE"/>
    <property type="match status" value="1"/>
</dbReference>
<gene>
    <name evidence="2" type="ORF">ETD83_15340</name>
</gene>
<dbReference type="InterPro" id="IPR000639">
    <property type="entry name" value="Epox_hydrolase-like"/>
</dbReference>